<evidence type="ECO:0000313" key="2">
    <source>
        <dbReference type="EMBL" id="CAB5036560.1"/>
    </source>
</evidence>
<name>A0A6J7FCZ6_9ZZZZ</name>
<accession>A0A6J7FCZ6</accession>
<protein>
    <submittedName>
        <fullName evidence="1">Unannotated protein</fullName>
    </submittedName>
</protein>
<gene>
    <name evidence="1" type="ORF">UFOPK3495_00530</name>
    <name evidence="2" type="ORF">UFOPK4237_00489</name>
</gene>
<organism evidence="1">
    <name type="scientific">freshwater metagenome</name>
    <dbReference type="NCBI Taxonomy" id="449393"/>
    <lineage>
        <taxon>unclassified sequences</taxon>
        <taxon>metagenomes</taxon>
        <taxon>ecological metagenomes</taxon>
    </lineage>
</organism>
<sequence>MASCVWNKYNGSRGGGNCAQASLIDSIVKAGMQANYTHTLLRRSALVPVTMFGIREVFMFVFN</sequence>
<dbReference type="AlphaFoldDB" id="A0A6J7FCZ6"/>
<dbReference type="EMBL" id="CAFBMC010000019">
    <property type="protein sequence ID" value="CAB4893276.1"/>
    <property type="molecule type" value="Genomic_DNA"/>
</dbReference>
<proteinExistence type="predicted"/>
<dbReference type="EMBL" id="CAFBPZ010000021">
    <property type="protein sequence ID" value="CAB5036560.1"/>
    <property type="molecule type" value="Genomic_DNA"/>
</dbReference>
<evidence type="ECO:0000313" key="1">
    <source>
        <dbReference type="EMBL" id="CAB4893276.1"/>
    </source>
</evidence>
<reference evidence="1" key="1">
    <citation type="submission" date="2020-05" db="EMBL/GenBank/DDBJ databases">
        <authorList>
            <person name="Chiriac C."/>
            <person name="Salcher M."/>
            <person name="Ghai R."/>
            <person name="Kavagutti S V."/>
        </authorList>
    </citation>
    <scope>NUCLEOTIDE SEQUENCE</scope>
</reference>